<proteinExistence type="predicted"/>
<evidence type="ECO:0000256" key="1">
    <source>
        <dbReference type="SAM" id="MobiDB-lite"/>
    </source>
</evidence>
<name>A0A4R5P6B6_9MYCO</name>
<gene>
    <name evidence="2" type="ORF">EJ571_20550</name>
</gene>
<dbReference type="EMBL" id="RXLR01000019">
    <property type="protein sequence ID" value="TDH18976.1"/>
    <property type="molecule type" value="Genomic_DNA"/>
</dbReference>
<sequence length="86" mass="9525">MRCAKFVGDRTDEFTIGQQFGETFEGRPVRVVSVTYDPDTDRTVVEGEPLAPDAPDGLRLRYFGGRDPDIQPPASVQPLTDEVTPQ</sequence>
<protein>
    <submittedName>
        <fullName evidence="2">Uncharacterized protein</fullName>
    </submittedName>
</protein>
<feature type="compositionally biased region" description="Basic and acidic residues" evidence="1">
    <location>
        <begin position="56"/>
        <end position="69"/>
    </location>
</feature>
<dbReference type="Proteomes" id="UP000295627">
    <property type="component" value="Unassembled WGS sequence"/>
</dbReference>
<evidence type="ECO:0000313" key="2">
    <source>
        <dbReference type="EMBL" id="TDH18976.1"/>
    </source>
</evidence>
<evidence type="ECO:0000313" key="3">
    <source>
        <dbReference type="Proteomes" id="UP000295627"/>
    </source>
</evidence>
<feature type="region of interest" description="Disordered" evidence="1">
    <location>
        <begin position="42"/>
        <end position="86"/>
    </location>
</feature>
<dbReference type="RefSeq" id="WP_078332460.1">
    <property type="nucleotide sequence ID" value="NZ_MAFQ01000001.1"/>
</dbReference>
<comment type="caution">
    <text evidence="2">The sequence shown here is derived from an EMBL/GenBank/DDBJ whole genome shotgun (WGS) entry which is preliminary data.</text>
</comment>
<reference evidence="2 3" key="1">
    <citation type="journal article" date="2019" name="Sci. Rep.">
        <title>Extended insight into the Mycobacterium chelonae-abscessus complex through whole genome sequencing of Mycobacterium salmoniphilum outbreak and Mycobacterium salmoniphilum-like strains.</title>
        <authorList>
            <person name="Behra P.R.K."/>
            <person name="Das S."/>
            <person name="Pettersson B.M.F."/>
            <person name="Shirreff L."/>
            <person name="DuCote T."/>
            <person name="Jacobsson K.G."/>
            <person name="Ennis D.G."/>
            <person name="Kirsebom L.A."/>
        </authorList>
    </citation>
    <scope>NUCLEOTIDE SEQUENCE [LARGE SCALE GENOMIC DNA]</scope>
    <source>
        <strain evidence="2 3">DSM 45524</strain>
    </source>
</reference>
<accession>A0A4R5P6B6</accession>
<organism evidence="2 3">
    <name type="scientific">Mycobacteroides franklinii</name>
    <dbReference type="NCBI Taxonomy" id="948102"/>
    <lineage>
        <taxon>Bacteria</taxon>
        <taxon>Bacillati</taxon>
        <taxon>Actinomycetota</taxon>
        <taxon>Actinomycetes</taxon>
        <taxon>Mycobacteriales</taxon>
        <taxon>Mycobacteriaceae</taxon>
        <taxon>Mycobacteroides</taxon>
    </lineage>
</organism>
<dbReference type="AlphaFoldDB" id="A0A4R5P6B6"/>